<feature type="transmembrane region" description="Helical" evidence="3">
    <location>
        <begin position="102"/>
        <end position="125"/>
    </location>
</feature>
<name>A0A7W7QYF0_KITKI</name>
<dbReference type="Gene3D" id="3.40.630.190">
    <property type="entry name" value="LCP protein"/>
    <property type="match status" value="1"/>
</dbReference>
<keyword evidence="3" id="KW-0812">Transmembrane</keyword>
<feature type="region of interest" description="Disordered" evidence="2">
    <location>
        <begin position="1"/>
        <end position="96"/>
    </location>
</feature>
<proteinExistence type="inferred from homology"/>
<dbReference type="RefSeq" id="WP_184934344.1">
    <property type="nucleotide sequence ID" value="NZ_JACHJV010000001.1"/>
</dbReference>
<evidence type="ECO:0000259" key="4">
    <source>
        <dbReference type="Pfam" id="PF03816"/>
    </source>
</evidence>
<keyword evidence="3" id="KW-1133">Transmembrane helix</keyword>
<protein>
    <submittedName>
        <fullName evidence="6">LCP family protein required for cell wall assembly</fullName>
    </submittedName>
</protein>
<feature type="region of interest" description="Disordered" evidence="2">
    <location>
        <begin position="445"/>
        <end position="484"/>
    </location>
</feature>
<dbReference type="Proteomes" id="UP000540506">
    <property type="component" value="Unassembled WGS sequence"/>
</dbReference>
<comment type="similarity">
    <text evidence="1">Belongs to the LytR/CpsA/Psr (LCP) family.</text>
</comment>
<feature type="domain" description="Cell envelope-related transcriptional attenuator" evidence="4">
    <location>
        <begin position="186"/>
        <end position="355"/>
    </location>
</feature>
<evidence type="ECO:0000256" key="2">
    <source>
        <dbReference type="SAM" id="MobiDB-lite"/>
    </source>
</evidence>
<dbReference type="PANTHER" id="PTHR33392:SF6">
    <property type="entry name" value="POLYISOPRENYL-TEICHOIC ACID--PEPTIDOGLYCAN TEICHOIC ACID TRANSFERASE TAGU"/>
    <property type="match status" value="1"/>
</dbReference>
<evidence type="ECO:0000259" key="5">
    <source>
        <dbReference type="Pfam" id="PF13399"/>
    </source>
</evidence>
<organism evidence="6 7">
    <name type="scientific">Kitasatospora kifunensis</name>
    <name type="common">Streptomyces kifunensis</name>
    <dbReference type="NCBI Taxonomy" id="58351"/>
    <lineage>
        <taxon>Bacteria</taxon>
        <taxon>Bacillati</taxon>
        <taxon>Actinomycetota</taxon>
        <taxon>Actinomycetes</taxon>
        <taxon>Kitasatosporales</taxon>
        <taxon>Streptomycetaceae</taxon>
        <taxon>Kitasatospora</taxon>
    </lineage>
</organism>
<evidence type="ECO:0000256" key="3">
    <source>
        <dbReference type="SAM" id="Phobius"/>
    </source>
</evidence>
<keyword evidence="7" id="KW-1185">Reference proteome</keyword>
<evidence type="ECO:0000313" key="7">
    <source>
        <dbReference type="Proteomes" id="UP000540506"/>
    </source>
</evidence>
<evidence type="ECO:0000313" key="6">
    <source>
        <dbReference type="EMBL" id="MBB4922117.1"/>
    </source>
</evidence>
<dbReference type="EMBL" id="JACHJV010000001">
    <property type="protein sequence ID" value="MBB4922117.1"/>
    <property type="molecule type" value="Genomic_DNA"/>
</dbReference>
<dbReference type="NCBIfam" id="TIGR00350">
    <property type="entry name" value="lytR_cpsA_psr"/>
    <property type="match status" value="1"/>
</dbReference>
<dbReference type="InterPro" id="IPR050922">
    <property type="entry name" value="LytR/CpsA/Psr_CW_biosynth"/>
</dbReference>
<feature type="compositionally biased region" description="Low complexity" evidence="2">
    <location>
        <begin position="457"/>
        <end position="472"/>
    </location>
</feature>
<dbReference type="InterPro" id="IPR027381">
    <property type="entry name" value="LytR/CpsA/Psr_C"/>
</dbReference>
<feature type="region of interest" description="Disordered" evidence="2">
    <location>
        <begin position="576"/>
        <end position="610"/>
    </location>
</feature>
<evidence type="ECO:0000256" key="1">
    <source>
        <dbReference type="ARBA" id="ARBA00006068"/>
    </source>
</evidence>
<dbReference type="Pfam" id="PF03816">
    <property type="entry name" value="LytR_cpsA_psr"/>
    <property type="match status" value="1"/>
</dbReference>
<dbReference type="InterPro" id="IPR004474">
    <property type="entry name" value="LytR_CpsA_psr"/>
</dbReference>
<sequence length="648" mass="65851">MTFDGNGPSLGGNPGEGQFEPDGGLGSTSSPTGAPQPTGGRAAARKAAKSGGARRSANPNSAEAPGGPGGPAGPGGAPPGGRAAARGRGAGKLTKAAKRKRILKYTAMGVGFVIVAGLGGGYLYVQELNANIRKGALNNGGSALAPASKPNAAGQTPINILMVGSDGRASADDCKLGGSCDGSAPHADVEMLVHLSADRSNASIMSIPRDTQADIPTCTNPTTKAVLKGRRSIITDSLNVGDPGCVVDTWEQLTKIHIDHYMMVDFAGVVNMADAIGGVQVCTKENVMDYQPETDAQGVFHQIGSHLELPAGTHSVQGEQALEWLRTRHAFGDGTDIGRAQAQHLYINSMIRQLKSAKTLANPLKLNDLAQAATKALQVDNGLGSVNALASLALELNKVSTDRITTVTMPWAYQKNPASNGADLVVTTPDSAKLFQMIANDVALDRNAPPTGPAPSDPAAASSAPAAATSAPAPSPSGPPVEKSAVRVTVENASGSNGRGTAITDALTAQGYTHAVVDSHTPPKSPTKLLYPAAEQTQAKAVAASLGLPDSVLSESTASPAHLTLVVGTDWTTGTSWPSGAAGGGGAAGPAPSPVPTAMPTTAQSQNAQDDANQCMEVNPAPYHSFKDGQSHYIYSWTGSTPPNVPQP</sequence>
<dbReference type="Pfam" id="PF13399">
    <property type="entry name" value="LytR_C"/>
    <property type="match status" value="1"/>
</dbReference>
<comment type="caution">
    <text evidence="6">The sequence shown here is derived from an EMBL/GenBank/DDBJ whole genome shotgun (WGS) entry which is preliminary data.</text>
</comment>
<dbReference type="Gene3D" id="3.30.70.2390">
    <property type="match status" value="1"/>
</dbReference>
<feature type="domain" description="LytR/CpsA/Psr regulator C-terminal" evidence="5">
    <location>
        <begin position="486"/>
        <end position="571"/>
    </location>
</feature>
<feature type="compositionally biased region" description="Gly residues" evidence="2">
    <location>
        <begin position="66"/>
        <end position="79"/>
    </location>
</feature>
<reference evidence="6 7" key="1">
    <citation type="submission" date="2020-08" db="EMBL/GenBank/DDBJ databases">
        <title>Sequencing the genomes of 1000 actinobacteria strains.</title>
        <authorList>
            <person name="Klenk H.-P."/>
        </authorList>
    </citation>
    <scope>NUCLEOTIDE SEQUENCE [LARGE SCALE GENOMIC DNA]</scope>
    <source>
        <strain evidence="6 7">DSM 41654</strain>
    </source>
</reference>
<keyword evidence="3" id="KW-0472">Membrane</keyword>
<accession>A0A7W7QYF0</accession>
<dbReference type="PANTHER" id="PTHR33392">
    <property type="entry name" value="POLYISOPRENYL-TEICHOIC ACID--PEPTIDOGLYCAN TEICHOIC ACID TRANSFERASE TAGU"/>
    <property type="match status" value="1"/>
</dbReference>
<gene>
    <name evidence="6" type="ORF">FHR34_001110</name>
</gene>
<dbReference type="AlphaFoldDB" id="A0A7W7QYF0"/>